<reference evidence="1" key="1">
    <citation type="journal article" date="2021" name="Proc. Natl. Acad. Sci. U.S.A.">
        <title>A Catalog of Tens of Thousands of Viruses from Human Metagenomes Reveals Hidden Associations with Chronic Diseases.</title>
        <authorList>
            <person name="Tisza M.J."/>
            <person name="Buck C.B."/>
        </authorList>
    </citation>
    <scope>NUCLEOTIDE SEQUENCE</scope>
    <source>
        <strain evidence="1">CtDOT22</strain>
    </source>
</reference>
<name>A0A8S5SVX3_9CAUD</name>
<protein>
    <submittedName>
        <fullName evidence="1">Uncharacterized protein</fullName>
    </submittedName>
</protein>
<dbReference type="EMBL" id="BK032686">
    <property type="protein sequence ID" value="DAF55072.1"/>
    <property type="molecule type" value="Genomic_DNA"/>
</dbReference>
<sequence>MIEDYLSKYVADTRDFNKIKFAQMFPHYLNIYGSTVKVRRLQRETTRATLPDYDQLINQVYGKVASKDMHSVGDKNFIEFETKLILHQLNGAKLHVNASEQIMTYHTDKVLDLGDEIVYRFMGKQFDLHVTDINHYDDILYEFILQPIREHVNTK</sequence>
<proteinExistence type="predicted"/>
<accession>A0A8S5SVX3</accession>
<evidence type="ECO:0000313" key="1">
    <source>
        <dbReference type="EMBL" id="DAF55072.1"/>
    </source>
</evidence>
<organism evidence="1">
    <name type="scientific">Siphoviridae sp. ctDOT22</name>
    <dbReference type="NCBI Taxonomy" id="2827812"/>
    <lineage>
        <taxon>Viruses</taxon>
        <taxon>Duplodnaviria</taxon>
        <taxon>Heunggongvirae</taxon>
        <taxon>Uroviricota</taxon>
        <taxon>Caudoviricetes</taxon>
    </lineage>
</organism>